<feature type="compositionally biased region" description="Acidic residues" evidence="6">
    <location>
        <begin position="430"/>
        <end position="447"/>
    </location>
</feature>
<protein>
    <recommendedName>
        <fullName evidence="7">CobW C-terminal domain-containing protein</fullName>
    </recommendedName>
</protein>
<dbReference type="InterPro" id="IPR036627">
    <property type="entry name" value="CobW-likC_sf"/>
</dbReference>
<gene>
    <name evidence="8" type="ORF">C9374_010753</name>
</gene>
<evidence type="ECO:0000256" key="6">
    <source>
        <dbReference type="SAM" id="MobiDB-lite"/>
    </source>
</evidence>
<dbReference type="InterPro" id="IPR011629">
    <property type="entry name" value="CobW-like_C"/>
</dbReference>
<proteinExistence type="inferred from homology"/>
<dbReference type="InterPro" id="IPR027417">
    <property type="entry name" value="P-loop_NTPase"/>
</dbReference>
<comment type="caution">
    <text evidence="8">The sequence shown here is derived from an EMBL/GenBank/DDBJ whole genome shotgun (WGS) entry which is preliminary data.</text>
</comment>
<dbReference type="GO" id="GO:0000166">
    <property type="term" value="F:nucleotide binding"/>
    <property type="evidence" value="ECO:0007669"/>
    <property type="project" value="UniProtKB-KW"/>
</dbReference>
<evidence type="ECO:0000256" key="4">
    <source>
        <dbReference type="ARBA" id="ARBA00034320"/>
    </source>
</evidence>
<accession>A0AA88GFP8</accession>
<dbReference type="Gene3D" id="3.30.1220.10">
    <property type="entry name" value="CobW-like, C-terminal domain"/>
    <property type="match status" value="1"/>
</dbReference>
<comment type="catalytic activity">
    <reaction evidence="5">
        <text>GTP + H2O = GDP + phosphate + H(+)</text>
        <dbReference type="Rhea" id="RHEA:19669"/>
        <dbReference type="ChEBI" id="CHEBI:15377"/>
        <dbReference type="ChEBI" id="CHEBI:15378"/>
        <dbReference type="ChEBI" id="CHEBI:37565"/>
        <dbReference type="ChEBI" id="CHEBI:43474"/>
        <dbReference type="ChEBI" id="CHEBI:58189"/>
    </reaction>
    <physiologicalReaction direction="left-to-right" evidence="5">
        <dbReference type="Rhea" id="RHEA:19670"/>
    </physiologicalReaction>
</comment>
<feature type="domain" description="CobW C-terminal" evidence="7">
    <location>
        <begin position="273"/>
        <end position="394"/>
    </location>
</feature>
<organism evidence="8 9">
    <name type="scientific">Naegleria lovaniensis</name>
    <name type="common">Amoeba</name>
    <dbReference type="NCBI Taxonomy" id="51637"/>
    <lineage>
        <taxon>Eukaryota</taxon>
        <taxon>Discoba</taxon>
        <taxon>Heterolobosea</taxon>
        <taxon>Tetramitia</taxon>
        <taxon>Eutetramitia</taxon>
        <taxon>Vahlkampfiidae</taxon>
        <taxon>Naegleria</taxon>
    </lineage>
</organism>
<dbReference type="InterPro" id="IPR003495">
    <property type="entry name" value="CobW/HypB/UreG_nucleotide-bd"/>
</dbReference>
<evidence type="ECO:0000256" key="1">
    <source>
        <dbReference type="ARBA" id="ARBA00022741"/>
    </source>
</evidence>
<dbReference type="InterPro" id="IPR051927">
    <property type="entry name" value="Zn_Chap_cDPG_Synth"/>
</dbReference>
<keyword evidence="1" id="KW-0547">Nucleotide-binding</keyword>
<keyword evidence="9" id="KW-1185">Reference proteome</keyword>
<name>A0AA88GFP8_NAELO</name>
<dbReference type="Pfam" id="PF07683">
    <property type="entry name" value="CobW_C"/>
    <property type="match status" value="1"/>
</dbReference>
<dbReference type="EMBL" id="PYSW02000045">
    <property type="protein sequence ID" value="KAG2374469.1"/>
    <property type="molecule type" value="Genomic_DNA"/>
</dbReference>
<dbReference type="PANTHER" id="PTHR43603:SF1">
    <property type="entry name" value="ZINC-REGULATED GTPASE METALLOPROTEIN ACTIVATOR 1"/>
    <property type="match status" value="1"/>
</dbReference>
<keyword evidence="2" id="KW-0378">Hydrolase</keyword>
<evidence type="ECO:0000313" key="9">
    <source>
        <dbReference type="Proteomes" id="UP000816034"/>
    </source>
</evidence>
<dbReference type="AlphaFoldDB" id="A0AA88GFP8"/>
<feature type="region of interest" description="Disordered" evidence="6">
    <location>
        <begin position="430"/>
        <end position="472"/>
    </location>
</feature>
<dbReference type="SUPFAM" id="SSF90002">
    <property type="entry name" value="Hypothetical protein YjiA, C-terminal domain"/>
    <property type="match status" value="1"/>
</dbReference>
<dbReference type="Proteomes" id="UP000816034">
    <property type="component" value="Unassembled WGS sequence"/>
</dbReference>
<dbReference type="RefSeq" id="XP_044543643.1">
    <property type="nucleotide sequence ID" value="XM_044686332.1"/>
</dbReference>
<evidence type="ECO:0000256" key="5">
    <source>
        <dbReference type="ARBA" id="ARBA00049117"/>
    </source>
</evidence>
<sequence>MTTTEATTTLQKLPVTLLTGVSDESKSLICKKVAENKDGMKIVLFVNDLQKFKFDASQIEKQEEDRIALKNGSLLVQASELYLEQLSSFVVDKKFDNCLFEVDKLEPLVATIQAFAAIISEEEEHEHDENCDHEEEEDGIRMNDMAPLDTIVAVVDGETFMKDLESEETFADRYGEDSIPQDASNEQICFQLVEQIEDANIVIIHNLDKAEDKKTVEALIRKLNPVAKIMIGDVNPKELFNTGLYSLENSENDTPVWMKQLDGTVKSDTIDGISSFAYKRRRPFNTEKLNNLVYGSDYLNKETGIIRSKGIFWLCTRNNETGDWNHVKNIIEFTSGGPFVSSLSEEELAAYPPEAIEKLKSKVEGEHGDRRTEILFIGKSMNQKEIEEKLDSCLITPEELAKGVEYYGTMCEDSLPEWPVDDLLAMEEMFGVEDDEDEEGDEEDAEGGIDITTTPKRKRNTDESGSSKKTKK</sequence>
<evidence type="ECO:0000256" key="3">
    <source>
        <dbReference type="ARBA" id="ARBA00023186"/>
    </source>
</evidence>
<evidence type="ECO:0000256" key="2">
    <source>
        <dbReference type="ARBA" id="ARBA00022801"/>
    </source>
</evidence>
<dbReference type="PANTHER" id="PTHR43603">
    <property type="entry name" value="COBW DOMAIN-CONTAINING PROTEIN DDB_G0274527"/>
    <property type="match status" value="1"/>
</dbReference>
<evidence type="ECO:0000313" key="8">
    <source>
        <dbReference type="EMBL" id="KAG2374469.1"/>
    </source>
</evidence>
<evidence type="ECO:0000259" key="7">
    <source>
        <dbReference type="SMART" id="SM00833"/>
    </source>
</evidence>
<dbReference type="GO" id="GO:0016787">
    <property type="term" value="F:hydrolase activity"/>
    <property type="evidence" value="ECO:0007669"/>
    <property type="project" value="UniProtKB-KW"/>
</dbReference>
<dbReference type="SMART" id="SM00833">
    <property type="entry name" value="CobW_C"/>
    <property type="match status" value="1"/>
</dbReference>
<keyword evidence="3" id="KW-0143">Chaperone</keyword>
<comment type="similarity">
    <text evidence="4">Belongs to the SIMIBI class G3E GTPase family. ZNG1 subfamily.</text>
</comment>
<dbReference type="GeneID" id="68103207"/>
<dbReference type="Pfam" id="PF02492">
    <property type="entry name" value="cobW"/>
    <property type="match status" value="1"/>
</dbReference>
<reference evidence="8 9" key="1">
    <citation type="journal article" date="2018" name="BMC Genomics">
        <title>The genome of Naegleria lovaniensis, the basis for a comparative approach to unravel pathogenicity factors of the human pathogenic amoeba N. fowleri.</title>
        <authorList>
            <person name="Liechti N."/>
            <person name="Schurch N."/>
            <person name="Bruggmann R."/>
            <person name="Wittwer M."/>
        </authorList>
    </citation>
    <scope>NUCLEOTIDE SEQUENCE [LARGE SCALE GENOMIC DNA]</scope>
    <source>
        <strain evidence="8 9">ATCC 30569</strain>
    </source>
</reference>
<dbReference type="Gene3D" id="3.40.50.300">
    <property type="entry name" value="P-loop containing nucleotide triphosphate hydrolases"/>
    <property type="match status" value="1"/>
</dbReference>